<reference evidence="3" key="1">
    <citation type="journal article" date="2014" name="Int. J. Syst. Evol. Microbiol.">
        <title>Complete genome sequence of Corynebacterium casei LMG S-19264T (=DSM 44701T), isolated from a smear-ripened cheese.</title>
        <authorList>
            <consortium name="US DOE Joint Genome Institute (JGI-PGF)"/>
            <person name="Walter F."/>
            <person name="Albersmeier A."/>
            <person name="Kalinowski J."/>
            <person name="Ruckert C."/>
        </authorList>
    </citation>
    <scope>NUCLEOTIDE SEQUENCE</scope>
    <source>
        <strain evidence="3">JCM 4122</strain>
    </source>
</reference>
<evidence type="ECO:0000256" key="1">
    <source>
        <dbReference type="SAM" id="MobiDB-lite"/>
    </source>
</evidence>
<comment type="caution">
    <text evidence="3">The sequence shown here is derived from an EMBL/GenBank/DDBJ whole genome shotgun (WGS) entry which is preliminary data.</text>
</comment>
<dbReference type="InterPro" id="IPR025349">
    <property type="entry name" value="DUF4253"/>
</dbReference>
<evidence type="ECO:0000313" key="3">
    <source>
        <dbReference type="EMBL" id="GHG21419.1"/>
    </source>
</evidence>
<evidence type="ECO:0000259" key="2">
    <source>
        <dbReference type="Pfam" id="PF14062"/>
    </source>
</evidence>
<dbReference type="Proteomes" id="UP000632849">
    <property type="component" value="Unassembled WGS sequence"/>
</dbReference>
<organism evidence="3 4">
    <name type="scientific">Streptomyces filamentosus</name>
    <name type="common">Streptomyces roseosporus</name>
    <dbReference type="NCBI Taxonomy" id="67294"/>
    <lineage>
        <taxon>Bacteria</taxon>
        <taxon>Bacillati</taxon>
        <taxon>Actinomycetota</taxon>
        <taxon>Actinomycetes</taxon>
        <taxon>Kitasatosporales</taxon>
        <taxon>Streptomycetaceae</taxon>
        <taxon>Streptomyces</taxon>
    </lineage>
</organism>
<dbReference type="Pfam" id="PF14062">
    <property type="entry name" value="DUF4253"/>
    <property type="match status" value="1"/>
</dbReference>
<name>A0A919BW95_STRFL</name>
<sequence>MSDPPPSIGDMDLESLRGEDVRLPAGGMVTADGEGSAARPLWLSDGPAPFGLWGRIRAAHARTGLWPLLLEPLGGDGGFRPWASGELFSGGGSRPGDHDPEAVLAHWWEGCVSVGEEDDPLSAEERLAVTAPYGAAWPGRAPGRAPAEDPDALAAEHADVLLSFGTDARLGLVEAASGAEALAAVGWSGPANHEGDTARIAAVVADWERRFGARVFAVGFDTLRLSVAAPPATPEEALRVAAEHFAFCPDNVWQESVADLAAYAGHLVGADEWTFWWD</sequence>
<evidence type="ECO:0000313" key="4">
    <source>
        <dbReference type="Proteomes" id="UP000632849"/>
    </source>
</evidence>
<proteinExistence type="predicted"/>
<accession>A0A919BW95</accession>
<keyword evidence="4" id="KW-1185">Reference proteome</keyword>
<feature type="domain" description="DUF4253" evidence="2">
    <location>
        <begin position="169"/>
        <end position="278"/>
    </location>
</feature>
<protein>
    <recommendedName>
        <fullName evidence="2">DUF4253 domain-containing protein</fullName>
    </recommendedName>
</protein>
<dbReference type="AlphaFoldDB" id="A0A919BW95"/>
<dbReference type="EMBL" id="BNBE01000003">
    <property type="protein sequence ID" value="GHG21419.1"/>
    <property type="molecule type" value="Genomic_DNA"/>
</dbReference>
<feature type="region of interest" description="Disordered" evidence="1">
    <location>
        <begin position="1"/>
        <end position="20"/>
    </location>
</feature>
<reference evidence="3" key="2">
    <citation type="submission" date="2020-09" db="EMBL/GenBank/DDBJ databases">
        <authorList>
            <person name="Sun Q."/>
            <person name="Ohkuma M."/>
        </authorList>
    </citation>
    <scope>NUCLEOTIDE SEQUENCE</scope>
    <source>
        <strain evidence="3">JCM 4122</strain>
    </source>
</reference>
<gene>
    <name evidence="3" type="ORF">GCM10017667_66170</name>
</gene>